<evidence type="ECO:0000313" key="2">
    <source>
        <dbReference type="EMBL" id="MBB6521556.1"/>
    </source>
</evidence>
<evidence type="ECO:0008006" key="4">
    <source>
        <dbReference type="Google" id="ProtNLM"/>
    </source>
</evidence>
<keyword evidence="1" id="KW-0732">Signal</keyword>
<keyword evidence="3" id="KW-1185">Reference proteome</keyword>
<reference evidence="2 3" key="1">
    <citation type="submission" date="2020-08" db="EMBL/GenBank/DDBJ databases">
        <title>Genomic Encyclopedia of Type Strains, Phase IV (KMG-IV): sequencing the most valuable type-strain genomes for metagenomic binning, comparative biology and taxonomic classification.</title>
        <authorList>
            <person name="Goeker M."/>
        </authorList>
    </citation>
    <scope>NUCLEOTIDE SEQUENCE [LARGE SCALE GENOMIC DNA]</scope>
    <source>
        <strain evidence="2 3">DSM 22368</strain>
    </source>
</reference>
<comment type="caution">
    <text evidence="2">The sequence shown here is derived from an EMBL/GenBank/DDBJ whole genome shotgun (WGS) entry which is preliminary data.</text>
</comment>
<evidence type="ECO:0000256" key="1">
    <source>
        <dbReference type="SAM" id="SignalP"/>
    </source>
</evidence>
<feature type="signal peptide" evidence="1">
    <location>
        <begin position="1"/>
        <end position="22"/>
    </location>
</feature>
<accession>A0A7X0JUH9</accession>
<dbReference type="InterPro" id="IPR018707">
    <property type="entry name" value="LpxR"/>
</dbReference>
<gene>
    <name evidence="2" type="ORF">HNR48_001841</name>
</gene>
<name>A0A7X0JUH9_9GAMM</name>
<protein>
    <recommendedName>
        <fullName evidence="4">Lipid A deacylase LpxR family protein</fullName>
    </recommendedName>
</protein>
<dbReference type="InParanoid" id="A0A7X0JUH9"/>
<dbReference type="Gene3D" id="2.40.128.140">
    <property type="entry name" value="Outer membrane protein"/>
    <property type="match status" value="1"/>
</dbReference>
<dbReference type="EMBL" id="JACHHT010000002">
    <property type="protein sequence ID" value="MBB6521556.1"/>
    <property type="molecule type" value="Genomic_DNA"/>
</dbReference>
<feature type="chain" id="PRO_5030998758" description="Lipid A deacylase LpxR family protein" evidence="1">
    <location>
        <begin position="23"/>
        <end position="347"/>
    </location>
</feature>
<sequence>MKKVLGALTLATVTFGSAQVQAEDRWTANLYFENDLFTGTDLNYTNGVRLSFISPDVDSFLTKREDAYPWVNRLNKLLKAIHPSPPKKGSQQVQRNMILSTGQLMFTPTDRERETVDPNDRPYAGWLYGGIGYQARVDDRLHSVELNIGVVGPWAKAKEAQDFIHAERNIALFQGWDNQLENELGLQLVFERKRRFQITDEALWGVIDMDFINHWGGSIGNVSSYFNAGGEFRIGYRLPNDFGVSTLRPGGDNSAPGLGNPLDRDWHVYGFMATDVRLVANNIFLDGNTFRESHSVDKEYVVGDAALGVAVIYERWKLSYSHVFRSKEFKQQQEGQSYGSVSLSYSF</sequence>
<dbReference type="RefSeq" id="WP_166844313.1">
    <property type="nucleotide sequence ID" value="NZ_JAAONY010000002.1"/>
</dbReference>
<proteinExistence type="predicted"/>
<dbReference type="AlphaFoldDB" id="A0A7X0JUH9"/>
<dbReference type="InterPro" id="IPR037107">
    <property type="entry name" value="Put_OMP_sf"/>
</dbReference>
<evidence type="ECO:0000313" key="3">
    <source>
        <dbReference type="Proteomes" id="UP000528457"/>
    </source>
</evidence>
<organism evidence="2 3">
    <name type="scientific">Pseudoteredinibacter isoporae</name>
    <dbReference type="NCBI Taxonomy" id="570281"/>
    <lineage>
        <taxon>Bacteria</taxon>
        <taxon>Pseudomonadati</taxon>
        <taxon>Pseudomonadota</taxon>
        <taxon>Gammaproteobacteria</taxon>
        <taxon>Cellvibrionales</taxon>
        <taxon>Cellvibrionaceae</taxon>
        <taxon>Pseudoteredinibacter</taxon>
    </lineage>
</organism>
<dbReference type="Pfam" id="PF09982">
    <property type="entry name" value="LpxR"/>
    <property type="match status" value="1"/>
</dbReference>
<dbReference type="Proteomes" id="UP000528457">
    <property type="component" value="Unassembled WGS sequence"/>
</dbReference>